<feature type="region of interest" description="Disordered" evidence="3">
    <location>
        <begin position="270"/>
        <end position="289"/>
    </location>
</feature>
<feature type="region of interest" description="Disordered" evidence="3">
    <location>
        <begin position="174"/>
        <end position="200"/>
    </location>
</feature>
<dbReference type="InterPro" id="IPR015433">
    <property type="entry name" value="PI3/4_kinase"/>
</dbReference>
<feature type="domain" description="PI3K/PI4K catalytic" evidence="4">
    <location>
        <begin position="1321"/>
        <end position="1651"/>
    </location>
</feature>
<dbReference type="InterPro" id="IPR018936">
    <property type="entry name" value="PI3/4_kinase_CS"/>
</dbReference>
<gene>
    <name evidence="5" type="ORF">QTG54_009000</name>
</gene>
<dbReference type="GO" id="GO:0000045">
    <property type="term" value="P:autophagosome assembly"/>
    <property type="evidence" value="ECO:0007669"/>
    <property type="project" value="TreeGrafter"/>
</dbReference>
<feature type="region of interest" description="Disordered" evidence="3">
    <location>
        <begin position="605"/>
        <end position="685"/>
    </location>
</feature>
<dbReference type="InterPro" id="IPR000403">
    <property type="entry name" value="PI3/4_kinase_cat_dom"/>
</dbReference>
<feature type="region of interest" description="Disordered" evidence="3">
    <location>
        <begin position="1041"/>
        <end position="1069"/>
    </location>
</feature>
<dbReference type="GO" id="GO:0048015">
    <property type="term" value="P:phosphatidylinositol-mediated signaling"/>
    <property type="evidence" value="ECO:0007669"/>
    <property type="project" value="TreeGrafter"/>
</dbReference>
<dbReference type="Pfam" id="PF00454">
    <property type="entry name" value="PI3_PI4_kinase"/>
    <property type="match status" value="1"/>
</dbReference>
<feature type="compositionally biased region" description="Low complexity" evidence="3">
    <location>
        <begin position="53"/>
        <end position="68"/>
    </location>
</feature>
<feature type="compositionally biased region" description="Low complexity" evidence="3">
    <location>
        <begin position="177"/>
        <end position="195"/>
    </location>
</feature>
<evidence type="ECO:0000256" key="1">
    <source>
        <dbReference type="ARBA" id="ARBA00022679"/>
    </source>
</evidence>
<evidence type="ECO:0000259" key="4">
    <source>
        <dbReference type="PROSITE" id="PS50290"/>
    </source>
</evidence>
<feature type="compositionally biased region" description="Low complexity" evidence="3">
    <location>
        <begin position="1418"/>
        <end position="1432"/>
    </location>
</feature>
<dbReference type="PANTHER" id="PTHR10048">
    <property type="entry name" value="PHOSPHATIDYLINOSITOL KINASE"/>
    <property type="match status" value="1"/>
</dbReference>
<feature type="compositionally biased region" description="Low complexity" evidence="3">
    <location>
        <begin position="18"/>
        <end position="41"/>
    </location>
</feature>
<dbReference type="SUPFAM" id="SSF50156">
    <property type="entry name" value="PDZ domain-like"/>
    <property type="match status" value="2"/>
</dbReference>
<feature type="compositionally biased region" description="Gly residues" evidence="3">
    <location>
        <begin position="615"/>
        <end position="633"/>
    </location>
</feature>
<dbReference type="Gene3D" id="3.30.1010.10">
    <property type="entry name" value="Phosphatidylinositol 3-kinase Catalytic Subunit, Chain A, domain 4"/>
    <property type="match status" value="1"/>
</dbReference>
<keyword evidence="2" id="KW-0418">Kinase</keyword>
<evidence type="ECO:0000256" key="3">
    <source>
        <dbReference type="SAM" id="MobiDB-lite"/>
    </source>
</evidence>
<dbReference type="InterPro" id="IPR036940">
    <property type="entry name" value="PI3/4_kinase_cat_sf"/>
</dbReference>
<comment type="caution">
    <text evidence="5">The sequence shown here is derived from an EMBL/GenBank/DDBJ whole genome shotgun (WGS) entry which is preliminary data.</text>
</comment>
<dbReference type="GO" id="GO:0016303">
    <property type="term" value="F:1-phosphatidylinositol-3-kinase activity"/>
    <property type="evidence" value="ECO:0007669"/>
    <property type="project" value="UniProtKB-EC"/>
</dbReference>
<feature type="compositionally biased region" description="Basic residues" evidence="3">
    <location>
        <begin position="42"/>
        <end position="52"/>
    </location>
</feature>
<keyword evidence="1 5" id="KW-0808">Transferase</keyword>
<feature type="region of interest" description="Disordered" evidence="3">
    <location>
        <begin position="460"/>
        <end position="500"/>
    </location>
</feature>
<evidence type="ECO:0000256" key="2">
    <source>
        <dbReference type="ARBA" id="ARBA00022777"/>
    </source>
</evidence>
<dbReference type="GO" id="GO:0034272">
    <property type="term" value="C:phosphatidylinositol 3-kinase complex, class III, type II"/>
    <property type="evidence" value="ECO:0007669"/>
    <property type="project" value="TreeGrafter"/>
</dbReference>
<keyword evidence="6" id="KW-1185">Reference proteome</keyword>
<feature type="compositionally biased region" description="Polar residues" evidence="3">
    <location>
        <begin position="1044"/>
        <end position="1063"/>
    </location>
</feature>
<evidence type="ECO:0000313" key="5">
    <source>
        <dbReference type="EMBL" id="KAK1740050.1"/>
    </source>
</evidence>
<feature type="compositionally biased region" description="Low complexity" evidence="3">
    <location>
        <begin position="480"/>
        <end position="497"/>
    </location>
</feature>
<dbReference type="PANTHER" id="PTHR10048:SF7">
    <property type="entry name" value="PHOSPHATIDYLINOSITOL 3-KINASE CATALYTIC SUBUNIT TYPE 3"/>
    <property type="match status" value="1"/>
</dbReference>
<dbReference type="GO" id="GO:0005777">
    <property type="term" value="C:peroxisome"/>
    <property type="evidence" value="ECO:0007669"/>
    <property type="project" value="TreeGrafter"/>
</dbReference>
<dbReference type="PROSITE" id="PS50290">
    <property type="entry name" value="PI3_4_KINASE_3"/>
    <property type="match status" value="1"/>
</dbReference>
<dbReference type="Proteomes" id="UP001224775">
    <property type="component" value="Unassembled WGS sequence"/>
</dbReference>
<protein>
    <submittedName>
        <fullName evidence="5">Phosphatidylinositol 3-kinase</fullName>
        <ecNumber evidence="5">2.7.1.137</ecNumber>
    </submittedName>
</protein>
<dbReference type="GO" id="GO:0006897">
    <property type="term" value="P:endocytosis"/>
    <property type="evidence" value="ECO:0007669"/>
    <property type="project" value="TreeGrafter"/>
</dbReference>
<dbReference type="EMBL" id="JATAAI010000016">
    <property type="protein sequence ID" value="KAK1740050.1"/>
    <property type="molecule type" value="Genomic_DNA"/>
</dbReference>
<reference evidence="5" key="1">
    <citation type="submission" date="2023-06" db="EMBL/GenBank/DDBJ databases">
        <title>Survivors Of The Sea: Transcriptome response of Skeletonema marinoi to long-term dormancy.</title>
        <authorList>
            <person name="Pinder M.I.M."/>
            <person name="Kourtchenko O."/>
            <person name="Robertson E.K."/>
            <person name="Larsson T."/>
            <person name="Maumus F."/>
            <person name="Osuna-Cruz C.M."/>
            <person name="Vancaester E."/>
            <person name="Stenow R."/>
            <person name="Vandepoele K."/>
            <person name="Ploug H."/>
            <person name="Bruchert V."/>
            <person name="Godhe A."/>
            <person name="Topel M."/>
        </authorList>
    </citation>
    <scope>NUCLEOTIDE SEQUENCE</scope>
    <source>
        <strain evidence="5">R05AC</strain>
    </source>
</reference>
<dbReference type="SMART" id="SM00146">
    <property type="entry name" value="PI3Kc"/>
    <property type="match status" value="1"/>
</dbReference>
<dbReference type="EC" id="2.7.1.137" evidence="5"/>
<dbReference type="SUPFAM" id="SSF56112">
    <property type="entry name" value="Protein kinase-like (PK-like)"/>
    <property type="match status" value="1"/>
</dbReference>
<organism evidence="5 6">
    <name type="scientific">Skeletonema marinoi</name>
    <dbReference type="NCBI Taxonomy" id="267567"/>
    <lineage>
        <taxon>Eukaryota</taxon>
        <taxon>Sar</taxon>
        <taxon>Stramenopiles</taxon>
        <taxon>Ochrophyta</taxon>
        <taxon>Bacillariophyta</taxon>
        <taxon>Coscinodiscophyceae</taxon>
        <taxon>Thalassiosirophycidae</taxon>
        <taxon>Thalassiosirales</taxon>
        <taxon>Skeletonemataceae</taxon>
        <taxon>Skeletonema</taxon>
        <taxon>Skeletonema marinoi-dohrnii complex</taxon>
    </lineage>
</organism>
<feature type="compositionally biased region" description="Low complexity" evidence="3">
    <location>
        <begin position="270"/>
        <end position="279"/>
    </location>
</feature>
<dbReference type="GO" id="GO:0034271">
    <property type="term" value="C:phosphatidylinositol 3-kinase complex, class III, type I"/>
    <property type="evidence" value="ECO:0007669"/>
    <property type="project" value="TreeGrafter"/>
</dbReference>
<feature type="region of interest" description="Disordered" evidence="3">
    <location>
        <begin position="1417"/>
        <end position="1454"/>
    </location>
</feature>
<proteinExistence type="predicted"/>
<accession>A0AAD8Y6K9</accession>
<dbReference type="Gene3D" id="1.10.1070.11">
    <property type="entry name" value="Phosphatidylinositol 3-/4-kinase, catalytic domain"/>
    <property type="match status" value="1"/>
</dbReference>
<dbReference type="GO" id="GO:0000407">
    <property type="term" value="C:phagophore assembly site"/>
    <property type="evidence" value="ECO:0007669"/>
    <property type="project" value="TreeGrafter"/>
</dbReference>
<sequence>MVVLTALLVKAAYDRYNSDSNLSEDSNNNSNTLQQQNNPRNTTRKFRSRRNNKSNSSSIDNNRSNNTTLPGSPIKFTREHSFHLLHSMSTPSTDCNNDSTMMMTGGNTNNSEGKESRYTHHGKYIIDTKLEVLTLPPPSSIDGGGGKSSQEGENSEAMLLDGHDVATTVLESASFSNSGGVDGVQQNGGNNSSSGEQTTFRTDVRNEWIDAIFGKDFYPLSNNSSGGHDNGGVDNAESINIQQGVGAANIPHYVTYGAIVDPMPAINASNSTSTAAGSGAPPPSVSTPRKVVQSKTQSTPIMLQEDGDDPSIVTYRDSGGAVVSSGVVGGNVATTTTAAASTSMTNGGYQTPLRNGGGYPQQTSQHFSSTFQGMTTIPSTPSSTSTNTSSSTNNKLGITISRIPLGLYIKSISLHSESYTAGISPGSILVNINGMGMLGERSDRALERLWMYAGLLSGESSGGGNELREDGGGTEGGVGNTPPNSTTTSSSSASTPPEDNLQVKRPIHLTLYKSGRLYTVLLLSGHPLSGIEWAPCGNFALVQRVVSNLAGYSAGVRRGTIVCAVNGESLRTLDHVGVARVLRSKFLGGERMVIGLGYTPAASRSTFMEREDGGGGESGGGTPNNGMGSGGGVSSRSRSPIPTLEGAGQPPPRRGHSSSSSSGSQMKKKSLKKKKNYEHYPSVRDVEVRSRPMEYSSAISETFFACAGPSAMGTVMEDRNDSSVGGVASVPSVGRLNLHGDTANSNLASGIADVAAYVAAGGILPPGGVSVAAANIAAIRNRAMLANQVAGVSGSRRSYQPPPSNFGPCPTLEREKLLKTWNPLASLAQSMSYHAAGCCETRYVEMGGPFESGGVDTKDAAYSVTECLGVIQEIATSSSAAEAVFDAHLLQLLGVAISPTMANKEVLQSSEAMFDVLVDVAMTNVSLCQRLFFLLRSFIGVLEIQKAEQHGSETTVIALKLLRYAQRSLSGRMFDKSVCLEEGRQGSIGYPMNHESSSSNGIKQQYARDQYAHLTIPASESMNSPAGLESPDGVDSLPIPFGGQQASLGSTLNENPQQDTTQVSKKKGKGKKILKLFKKRSFKIPPTSDQSMPTKTSPDRVPAKSFTFSNVFNKNTSQTKESNDEMSMSRQFENMAWILRQIDNTCSAIEKNLMKSFSQKVADWALWSSSKESALASVTQSFRSDLRLMNNSGQSSSSAEKRFPILNPLDPTELLTSVDANECFILPSAHFPLLLCFDSQPNTLLPTSLQNERSRNERCSQDVLYRTKVEILGLSGTPVGTAFSVQGSVAGVIQESTEGSCIDAKAKIYTFDSFEEFDQHGEVDHETRRSVELQLRVSTEIVAAENHPQKCLLLYKHGDDLRQELLAIQLIERCNEILKASGLDLKLKTFRCLPVGAQKGFIEWVKGTVPLSELCKTSGSSHSGGSNPSNSSIDDKQVQPVATQADKPQPQRRSWCKYQSIRGLRQQSNGSFIDNPIQDFLRSAAFDDSAPYFVKKDVMDTYVKSCAGYCVITYLLGVGDRHLDNILLHQNGHLLHCDYSFILGHDPKTYMPMRITEEMVMGFGGRESDNFARFVSFAGAAFLTLRRHNNLRSLLSHVRLMVDSNMVDVSIHQSPEEAILAMRGRFRLDLNDDDALTYIEDVVEKSIASKITMSKTQSSQNIRVVFNGGDNMLMLGRADYRKLRIDPPPDIRLLNVENSMMRPFAETTHGGEFASPVVLSLANNHVVDLAEQHLIVKLFQLLRKAIKPAEVKCNDTTVQVFAVSSGCSGTPTSWWANEEGNSGLVGIPALVSNEAVTDAVEIVNRAITSYPCSEHKLRILSVHMGPNWALKGEDMMDIACRRDFAQKNRGEDEYNRLGGIYVADIDASSGNLKQLQIVPMFMNRLRLERWRKGSQMWSSNQKRLVNDEEKGKDLCAFVNKLSLIDAGSKKAALTVKYVDESKSSIPGGPVLNSNVSVH</sequence>
<evidence type="ECO:0000313" key="6">
    <source>
        <dbReference type="Proteomes" id="UP001224775"/>
    </source>
</evidence>
<dbReference type="GO" id="GO:0005768">
    <property type="term" value="C:endosome"/>
    <property type="evidence" value="ECO:0007669"/>
    <property type="project" value="TreeGrafter"/>
</dbReference>
<dbReference type="InterPro" id="IPR011009">
    <property type="entry name" value="Kinase-like_dom_sf"/>
</dbReference>
<dbReference type="PROSITE" id="PS00916">
    <property type="entry name" value="PI3_4_KINASE_2"/>
    <property type="match status" value="1"/>
</dbReference>
<name>A0AAD8Y6K9_9STRA</name>
<dbReference type="InterPro" id="IPR036034">
    <property type="entry name" value="PDZ_sf"/>
</dbReference>
<feature type="region of interest" description="Disordered" evidence="3">
    <location>
        <begin position="18"/>
        <end position="74"/>
    </location>
</feature>
<feature type="compositionally biased region" description="Basic residues" evidence="3">
    <location>
        <begin position="666"/>
        <end position="676"/>
    </location>
</feature>